<sequence length="341" mass="36861">MAMGRNLRRWVGAAGVLAFVGLALFGARHLRDESDGHTMVYGRDPALPTLTFYTTGFATTPQLPFWEALGSGDILEYCNIRVVLWKNLDDLRGVLLAGKGDLWLGHTEGFAQAHAAGAPVTLLLISGWRKFHIVTRDPALQDIDDLAGRDLPFAPADSPAVFVLTALGDAGAMSIRFQPHEPRQLALLLHSGRVDTALVPEPLASTLLSRDASLRVAGSVEQWYGRRTGGPARMPIAGMAVHRETARRHPELIAHLVAAMAAAAQRLQADPQVGVAALPPAFEAYIPREIVTRSLERDPVLLQPAAAVADEIDGYLRMLMPELMASARSPMADPAFLWSPP</sequence>
<name>A0AA41UI71_9BACT</name>
<evidence type="ECO:0000313" key="1">
    <source>
        <dbReference type="EMBL" id="MCJ8499754.1"/>
    </source>
</evidence>
<dbReference type="AlphaFoldDB" id="A0AA41UI71"/>
<comment type="caution">
    <text evidence="1">The sequence shown here is derived from an EMBL/GenBank/DDBJ whole genome shotgun (WGS) entry which is preliminary data.</text>
</comment>
<reference evidence="1" key="1">
    <citation type="submission" date="2022-04" db="EMBL/GenBank/DDBJ databases">
        <title>Desulfatitalea alkaliphila sp. nov., a novel anaerobic sulfate-reducing bacterium isolated from terrestrial mud volcano, Taman Peninsula, Russia.</title>
        <authorList>
            <person name="Khomyakova M.A."/>
            <person name="Merkel A.Y."/>
            <person name="Slobodkin A.I."/>
        </authorList>
    </citation>
    <scope>NUCLEOTIDE SEQUENCE</scope>
    <source>
        <strain evidence="1">M08but</strain>
    </source>
</reference>
<dbReference type="Proteomes" id="UP001165427">
    <property type="component" value="Unassembled WGS sequence"/>
</dbReference>
<proteinExistence type="predicted"/>
<dbReference type="PANTHER" id="PTHR30024">
    <property type="entry name" value="ALIPHATIC SULFONATES-BINDING PROTEIN-RELATED"/>
    <property type="match status" value="1"/>
</dbReference>
<dbReference type="PANTHER" id="PTHR30024:SF46">
    <property type="entry name" value="ABC TRANSPORTER, SUBSTRATE-BINDING LIPOPROTEIN"/>
    <property type="match status" value="1"/>
</dbReference>
<keyword evidence="2" id="KW-1185">Reference proteome</keyword>
<organism evidence="1 2">
    <name type="scientific">Desulfatitalea alkaliphila</name>
    <dbReference type="NCBI Taxonomy" id="2929485"/>
    <lineage>
        <taxon>Bacteria</taxon>
        <taxon>Pseudomonadati</taxon>
        <taxon>Thermodesulfobacteriota</taxon>
        <taxon>Desulfobacteria</taxon>
        <taxon>Desulfobacterales</taxon>
        <taxon>Desulfosarcinaceae</taxon>
        <taxon>Desulfatitalea</taxon>
    </lineage>
</organism>
<dbReference type="EMBL" id="JALJRB010000003">
    <property type="protein sequence ID" value="MCJ8499754.1"/>
    <property type="molecule type" value="Genomic_DNA"/>
</dbReference>
<dbReference type="SUPFAM" id="SSF53850">
    <property type="entry name" value="Periplasmic binding protein-like II"/>
    <property type="match status" value="1"/>
</dbReference>
<gene>
    <name evidence="1" type="ORF">MRX98_04145</name>
</gene>
<dbReference type="RefSeq" id="WP_246903242.1">
    <property type="nucleotide sequence ID" value="NZ_JALJRB010000003.1"/>
</dbReference>
<dbReference type="Gene3D" id="3.40.190.10">
    <property type="entry name" value="Periplasmic binding protein-like II"/>
    <property type="match status" value="2"/>
</dbReference>
<evidence type="ECO:0000313" key="2">
    <source>
        <dbReference type="Proteomes" id="UP001165427"/>
    </source>
</evidence>
<protein>
    <submittedName>
        <fullName evidence="1">ABC transporter substrate-binding protein</fullName>
    </submittedName>
</protein>
<accession>A0AA41UI71</accession>